<dbReference type="GO" id="GO:0005737">
    <property type="term" value="C:cytoplasm"/>
    <property type="evidence" value="ECO:0007669"/>
    <property type="project" value="UniProtKB-SubCell"/>
</dbReference>
<dbReference type="Pfam" id="PF21692">
    <property type="entry name" value="Talin_R4"/>
    <property type="match status" value="1"/>
</dbReference>
<keyword evidence="3" id="KW-0175">Coiled coil</keyword>
<dbReference type="Proteomes" id="UP000025227">
    <property type="component" value="Unplaced"/>
</dbReference>
<dbReference type="GO" id="GO:0005178">
    <property type="term" value="F:integrin binding"/>
    <property type="evidence" value="ECO:0007669"/>
    <property type="project" value="TreeGrafter"/>
</dbReference>
<dbReference type="Pfam" id="PF01608">
    <property type="entry name" value="I_LWEQ"/>
    <property type="match status" value="1"/>
</dbReference>
<dbReference type="GO" id="GO:0005925">
    <property type="term" value="C:focal adhesion"/>
    <property type="evidence" value="ECO:0007669"/>
    <property type="project" value="TreeGrafter"/>
</dbReference>
<feature type="coiled-coil region" evidence="3">
    <location>
        <begin position="1535"/>
        <end position="1562"/>
    </location>
</feature>
<dbReference type="OMA" id="XVVLINA"/>
<dbReference type="GO" id="GO:0098609">
    <property type="term" value="P:cell-cell adhesion"/>
    <property type="evidence" value="ECO:0007669"/>
    <property type="project" value="TreeGrafter"/>
</dbReference>
<dbReference type="SUPFAM" id="SSF47220">
    <property type="entry name" value="alpha-catenin/vinculin-like"/>
    <property type="match status" value="3"/>
</dbReference>
<feature type="domain" description="I/LWEQ" evidence="4">
    <location>
        <begin position="1331"/>
        <end position="1567"/>
    </location>
</feature>
<protein>
    <submittedName>
        <fullName evidence="6">I/LWEQ domain-containing protein</fullName>
    </submittedName>
</protein>
<dbReference type="InterPro" id="IPR015009">
    <property type="entry name" value="Vinculin-bd_dom"/>
</dbReference>
<sequence>MIKTKSVVENLVYECTETAEYIPRLITSIRESQKAETASEKFRAQSRLIRDSHQILAPATRLVDMARTSVAHVSENHIASNLQQATNGLSTTLAELRTALNSAQQLNFSQQLYHSEELIRELDQEILDVQKAAIMKQLSPPRGVTSQSSTSHLMSSARQVGSSVAQLVSAATTKDEQHIGASAVEAAQSLRAFTEAVQEVVSTRTDIHLDTFVVSSRSVVHDSGRVFDHVREQAPPNVLADAAKQVSVSLRQVIACLPDNQAIEKAITQIRTIGVSSTVREPDVRTAASRLVDATSQLIISVRQPNNQEAVNAFVSTYTDFHTSVIASIKNLPDMDARRQTVDQLEMAREESVTLLSYVSAASSDITQTNTLSHSSRKLIETVNEIVEQVSVEQPWQRECDAALRQIQGIRHLTEHANVPVNTNTYFGCLDTMTEQSRHLGESMTGIARNAKAMDTRALCINVRQSADAVCSLAESASQAAYLIGIAHPKSVRGETAIIDANRVRRSGLLVRQVCERIEQQNYTQEQIIDDATVVAKHTSNLANMCREASEKSQNVNVKKEFINCAGKVAAGTAKLITAVKELDSRPSSETRETCTSAAQSLRSATEQLESYVDNPDFAGVPARISPSGRDAQIPVLRSTRQMLDASCEMITTAKALASAPMDAPTWQRLADNSKEVSESIKRLVSSIHEAAPGQAEMDKCIRQLEQLIVDVERSSLDMGGPPSQTSSSATEKRIHQSILCSTQSLAEKVDELRTAAVSKGEALPHCVEAHWETVQPLAASACEAAAIARDSRQQAELFDKCRTVVEAELQMMYACRDSAGNPKAIEAHARVDEAAVQLKDALDDMRSTVSAISSEQGVIQGMVETISHSIAGTDMMHASSQGSSFADAQTKINAYLEDIRRNATDMPYSEPQALGNMALTLSEKYRLLAEEARQAVAMLPSPSVAQKLKVAVQRLGTSCIDTVKVAGQRRAHPADQRTHRELTDSSRVVVERVNAVLASLHEGSKGTQACINAANTVSGIIGDLDTTILFATSGSLNVTTEQRDFNEHRVAIIKTAKALVEDTKALVAGAASNQEQLAVAAQNAVRTIVNLSDAVKNGAGSLPSSNSEAQVLVIHAVRDVAASLSALIQATKNASGRSLHDPAMGHLKEAAKTMVSNVTSLLKIVKTVEDKTQQGTRALEAAIDAIGIEIKTYDHETGEGTSGPSGATPEHLARATKRVTDATARLAGAAQTLQQSDVIAAANLARAAVSELLIVSRAAAADADSAEARYRTLDSGRDVAAQVRGLLVALHTVLARNADQSSRQLLLDASRGVARAVKDLIGCSELLKGDTWADQSDPTVVAENELMGAASSIEAAAVKLAELRPRVQPKTDENLAFDEQILSAAKSITAAVQTLVKAASSAQRELIAQGRLDSHPQQHSEDYQWSEGLISAARFVVAAVHQLCEAANALVQGQASEEKLISAAKQVAASTAQLLVACNVKADMDSQARRRLQAAGHAVKTATERLVTAARQNVVEDERNIVISDRLVTGIAQVMDAQEQVLRKEKELVHARERLANLNKARYERGASPEQ</sequence>
<dbReference type="Gene3D" id="1.20.1420.10">
    <property type="entry name" value="Talin, central domain"/>
    <property type="match status" value="6"/>
</dbReference>
<evidence type="ECO:0000313" key="6">
    <source>
        <dbReference type="WBParaSite" id="HCON_00014935-00001"/>
    </source>
</evidence>
<dbReference type="Gene3D" id="1.20.1410.10">
    <property type="entry name" value="I/LWEQ domain"/>
    <property type="match status" value="1"/>
</dbReference>
<evidence type="ECO:0000313" key="5">
    <source>
        <dbReference type="Proteomes" id="UP000025227"/>
    </source>
</evidence>
<dbReference type="PANTHER" id="PTHR19981:SF1">
    <property type="entry name" value="RHEA, ISOFORM B"/>
    <property type="match status" value="1"/>
</dbReference>
<dbReference type="GO" id="GO:0030036">
    <property type="term" value="P:actin cytoskeleton organization"/>
    <property type="evidence" value="ECO:0007669"/>
    <property type="project" value="TreeGrafter"/>
</dbReference>
<dbReference type="GO" id="GO:0051015">
    <property type="term" value="F:actin filament binding"/>
    <property type="evidence" value="ECO:0007669"/>
    <property type="project" value="InterPro"/>
</dbReference>
<proteinExistence type="predicted"/>
<dbReference type="InterPro" id="IPR054082">
    <property type="entry name" value="Talin_IBS2B"/>
</dbReference>
<evidence type="ECO:0000259" key="4">
    <source>
        <dbReference type="PROSITE" id="PS50945"/>
    </source>
</evidence>
<dbReference type="SUPFAM" id="SSF109885">
    <property type="entry name" value="I/LWEQ domain"/>
    <property type="match status" value="2"/>
</dbReference>
<dbReference type="WBParaSite" id="HCON_00014935-00001">
    <property type="protein sequence ID" value="HCON_00014935-00001"/>
    <property type="gene ID" value="HCON_00014935"/>
</dbReference>
<dbReference type="Pfam" id="PF21896">
    <property type="entry name" value="Talin_IBS2B"/>
    <property type="match status" value="2"/>
</dbReference>
<reference evidence="6" key="1">
    <citation type="submission" date="2020-12" db="UniProtKB">
        <authorList>
            <consortium name="WormBaseParasite"/>
        </authorList>
    </citation>
    <scope>IDENTIFICATION</scope>
    <source>
        <strain evidence="6">MHco3</strain>
    </source>
</reference>
<dbReference type="InterPro" id="IPR002558">
    <property type="entry name" value="ILWEQ_dom"/>
</dbReference>
<keyword evidence="2" id="KW-0963">Cytoplasm</keyword>
<accession>A0A7I4XX16</accession>
<name>A0A7I4XX16_HAECO</name>
<dbReference type="GO" id="GO:0005886">
    <property type="term" value="C:plasma membrane"/>
    <property type="evidence" value="ECO:0007669"/>
    <property type="project" value="TreeGrafter"/>
</dbReference>
<evidence type="ECO:0000256" key="1">
    <source>
        <dbReference type="ARBA" id="ARBA00004496"/>
    </source>
</evidence>
<dbReference type="SMART" id="SM00307">
    <property type="entry name" value="ILWEQ"/>
    <property type="match status" value="1"/>
</dbReference>
<evidence type="ECO:0000256" key="2">
    <source>
        <dbReference type="ARBA" id="ARBA00022490"/>
    </source>
</evidence>
<dbReference type="OrthoDB" id="10262320at2759"/>
<dbReference type="InterPro" id="IPR036723">
    <property type="entry name" value="Alpha-catenin/vinculin-like_sf"/>
</dbReference>
<dbReference type="Gene3D" id="1.20.120.230">
    <property type="entry name" value="Alpha-catenin/vinculin-like"/>
    <property type="match status" value="3"/>
</dbReference>
<dbReference type="Pfam" id="PF21865">
    <property type="entry name" value="TLN1-like_RS"/>
    <property type="match status" value="2"/>
</dbReference>
<dbReference type="PANTHER" id="PTHR19981">
    <property type="entry name" value="TALIN"/>
    <property type="match status" value="1"/>
</dbReference>
<dbReference type="PROSITE" id="PS50945">
    <property type="entry name" value="I_LWEQ"/>
    <property type="match status" value="1"/>
</dbReference>
<keyword evidence="5" id="KW-1185">Reference proteome</keyword>
<dbReference type="Pfam" id="PF08913">
    <property type="entry name" value="VBS"/>
    <property type="match status" value="1"/>
</dbReference>
<dbReference type="InterPro" id="IPR049108">
    <property type="entry name" value="Talin_R4"/>
</dbReference>
<dbReference type="InterPro" id="IPR035964">
    <property type="entry name" value="I/LWEQ_dom_sf"/>
</dbReference>
<organism evidence="5 6">
    <name type="scientific">Haemonchus contortus</name>
    <name type="common">Barber pole worm</name>
    <dbReference type="NCBI Taxonomy" id="6289"/>
    <lineage>
        <taxon>Eukaryota</taxon>
        <taxon>Metazoa</taxon>
        <taxon>Ecdysozoa</taxon>
        <taxon>Nematoda</taxon>
        <taxon>Chromadorea</taxon>
        <taxon>Rhabditida</taxon>
        <taxon>Rhabditina</taxon>
        <taxon>Rhabditomorpha</taxon>
        <taxon>Strongyloidea</taxon>
        <taxon>Trichostrongylidae</taxon>
        <taxon>Haemonchus</taxon>
    </lineage>
</organism>
<dbReference type="FunFam" id="1.20.1410.10:FF:000001">
    <property type="entry name" value="Talin 2"/>
    <property type="match status" value="1"/>
</dbReference>
<dbReference type="InterPro" id="IPR054060">
    <property type="entry name" value="TLN1-like_RS"/>
</dbReference>
<comment type="subcellular location">
    <subcellularLocation>
        <location evidence="1">Cytoplasm</location>
    </subcellularLocation>
</comment>
<evidence type="ECO:0000256" key="3">
    <source>
        <dbReference type="SAM" id="Coils"/>
    </source>
</evidence>